<evidence type="ECO:0000313" key="3">
    <source>
        <dbReference type="Proteomes" id="UP001279734"/>
    </source>
</evidence>
<accession>A0AAD3T7P1</accession>
<dbReference type="EMBL" id="BSYO01000027">
    <property type="protein sequence ID" value="GMH23944.1"/>
    <property type="molecule type" value="Genomic_DNA"/>
</dbReference>
<name>A0AAD3T7P1_NEPGR</name>
<organism evidence="2 3">
    <name type="scientific">Nepenthes gracilis</name>
    <name type="common">Slender pitcher plant</name>
    <dbReference type="NCBI Taxonomy" id="150966"/>
    <lineage>
        <taxon>Eukaryota</taxon>
        <taxon>Viridiplantae</taxon>
        <taxon>Streptophyta</taxon>
        <taxon>Embryophyta</taxon>
        <taxon>Tracheophyta</taxon>
        <taxon>Spermatophyta</taxon>
        <taxon>Magnoliopsida</taxon>
        <taxon>eudicotyledons</taxon>
        <taxon>Gunneridae</taxon>
        <taxon>Pentapetalae</taxon>
        <taxon>Caryophyllales</taxon>
        <taxon>Nepenthaceae</taxon>
        <taxon>Nepenthes</taxon>
    </lineage>
</organism>
<protein>
    <submittedName>
        <fullName evidence="2">Uncharacterized protein</fullName>
    </submittedName>
</protein>
<evidence type="ECO:0000256" key="1">
    <source>
        <dbReference type="SAM" id="MobiDB-lite"/>
    </source>
</evidence>
<evidence type="ECO:0000313" key="2">
    <source>
        <dbReference type="EMBL" id="GMH23944.1"/>
    </source>
</evidence>
<dbReference type="AlphaFoldDB" id="A0AAD3T7P1"/>
<sequence>MRALLYSSSSYLKWRIRNPCSQSSSSSCLFSWPQRTGQELPRGGSANRRATGSRGHASGEATALPFARPRAFPAVSAWASAADASVPNPAKKPETMAVLPPPPPQQLPVLLGVVVNK</sequence>
<dbReference type="PROSITE" id="PS51257">
    <property type="entry name" value="PROKAR_LIPOPROTEIN"/>
    <property type="match status" value="1"/>
</dbReference>
<comment type="caution">
    <text evidence="2">The sequence shown here is derived from an EMBL/GenBank/DDBJ whole genome shotgun (WGS) entry which is preliminary data.</text>
</comment>
<reference evidence="2" key="1">
    <citation type="submission" date="2023-05" db="EMBL/GenBank/DDBJ databases">
        <title>Nepenthes gracilis genome sequencing.</title>
        <authorList>
            <person name="Fukushima K."/>
        </authorList>
    </citation>
    <scope>NUCLEOTIDE SEQUENCE</scope>
    <source>
        <strain evidence="2">SING2019-196</strain>
    </source>
</reference>
<keyword evidence="3" id="KW-1185">Reference proteome</keyword>
<feature type="region of interest" description="Disordered" evidence="1">
    <location>
        <begin position="21"/>
        <end position="63"/>
    </location>
</feature>
<gene>
    <name evidence="2" type="ORF">Nepgr_025787</name>
</gene>
<proteinExistence type="predicted"/>
<feature type="region of interest" description="Disordered" evidence="1">
    <location>
        <begin position="83"/>
        <end position="104"/>
    </location>
</feature>
<dbReference type="Proteomes" id="UP001279734">
    <property type="component" value="Unassembled WGS sequence"/>
</dbReference>